<gene>
    <name evidence="1" type="ORF">DEO72_LG3g723</name>
</gene>
<protein>
    <submittedName>
        <fullName evidence="1">Uncharacterized protein</fullName>
    </submittedName>
</protein>
<dbReference type="AlphaFoldDB" id="A0A4D6LCA6"/>
<dbReference type="EMBL" id="CP039347">
    <property type="protein sequence ID" value="QCD86202.1"/>
    <property type="molecule type" value="Genomic_DNA"/>
</dbReference>
<evidence type="ECO:0000313" key="2">
    <source>
        <dbReference type="Proteomes" id="UP000501690"/>
    </source>
</evidence>
<name>A0A4D6LCA6_VIGUN</name>
<evidence type="ECO:0000313" key="1">
    <source>
        <dbReference type="EMBL" id="QCD86202.1"/>
    </source>
</evidence>
<reference evidence="1 2" key="1">
    <citation type="submission" date="2019-04" db="EMBL/GenBank/DDBJ databases">
        <title>An improved genome assembly and genetic linkage map for asparagus bean, Vigna unguiculata ssp. sesquipedialis.</title>
        <authorList>
            <person name="Xia Q."/>
            <person name="Zhang R."/>
            <person name="Dong Y."/>
        </authorList>
    </citation>
    <scope>NUCLEOTIDE SEQUENCE [LARGE SCALE GENOMIC DNA]</scope>
    <source>
        <tissue evidence="1">Leaf</tissue>
    </source>
</reference>
<keyword evidence="2" id="KW-1185">Reference proteome</keyword>
<dbReference type="Proteomes" id="UP000501690">
    <property type="component" value="Linkage Group LG3"/>
</dbReference>
<proteinExistence type="predicted"/>
<organism evidence="1 2">
    <name type="scientific">Vigna unguiculata</name>
    <name type="common">Cowpea</name>
    <dbReference type="NCBI Taxonomy" id="3917"/>
    <lineage>
        <taxon>Eukaryota</taxon>
        <taxon>Viridiplantae</taxon>
        <taxon>Streptophyta</taxon>
        <taxon>Embryophyta</taxon>
        <taxon>Tracheophyta</taxon>
        <taxon>Spermatophyta</taxon>
        <taxon>Magnoliopsida</taxon>
        <taxon>eudicotyledons</taxon>
        <taxon>Gunneridae</taxon>
        <taxon>Pentapetalae</taxon>
        <taxon>rosids</taxon>
        <taxon>fabids</taxon>
        <taxon>Fabales</taxon>
        <taxon>Fabaceae</taxon>
        <taxon>Papilionoideae</taxon>
        <taxon>50 kb inversion clade</taxon>
        <taxon>NPAAA clade</taxon>
        <taxon>indigoferoid/millettioid clade</taxon>
        <taxon>Phaseoleae</taxon>
        <taxon>Vigna</taxon>
    </lineage>
</organism>
<accession>A0A4D6LCA6</accession>
<sequence length="137" mass="15660">MVNIAKRTTQKSTKNLIKMQNNNPNVKKIYKTKKIEGNAFSTYPRENWRRDDGWKWGRRRNRLVGAMARSNDNVCRSTMVAVVDGDVVVRQSVVEFTIGVAVRVLFGGGATTSDISLVDDGTIGDRVRLSSRRWQWW</sequence>